<dbReference type="GO" id="GO:0000978">
    <property type="term" value="F:RNA polymerase II cis-regulatory region sequence-specific DNA binding"/>
    <property type="evidence" value="ECO:0007669"/>
    <property type="project" value="TreeGrafter"/>
</dbReference>
<comment type="subcellular location">
    <subcellularLocation>
        <location evidence="1">Nucleus</location>
    </subcellularLocation>
</comment>
<evidence type="ECO:0000256" key="4">
    <source>
        <dbReference type="ARBA" id="ARBA00023125"/>
    </source>
</evidence>
<name>A0A182P3E7_9DIPT</name>
<protein>
    <recommendedName>
        <fullName evidence="9">BZIP domain-containing protein</fullName>
    </recommendedName>
</protein>
<evidence type="ECO:0000256" key="3">
    <source>
        <dbReference type="ARBA" id="ARBA00023015"/>
    </source>
</evidence>
<sequence>MPPKRKSTTDDDDDEYRRKRDRNNQVKWPHNCIIRERGVLSQKSFTIYYNCARSLPKTQAVKRSRVKSKMKTEETQQRVNDLRLKNQLLEDKIDNQKKELKFLKELFITQAQAKADKLDGFNLNELLKDDDGDDEEEDEGQSSSKKRAKEQTYGEGSKSRSRR</sequence>
<keyword evidence="5" id="KW-0804">Transcription</keyword>
<keyword evidence="4" id="KW-0238">DNA-binding</keyword>
<dbReference type="STRING" id="199890.A0A182P3E7"/>
<proteinExistence type="inferred from homology"/>
<dbReference type="InterPro" id="IPR031106">
    <property type="entry name" value="C/EBP"/>
</dbReference>
<evidence type="ECO:0000256" key="1">
    <source>
        <dbReference type="ARBA" id="ARBA00004123"/>
    </source>
</evidence>
<keyword evidence="11" id="KW-1185">Reference proteome</keyword>
<feature type="region of interest" description="Disordered" evidence="8">
    <location>
        <begin position="1"/>
        <end position="22"/>
    </location>
</feature>
<evidence type="ECO:0000313" key="10">
    <source>
        <dbReference type="EnsemblMetazoa" id="AEPI001432-PA"/>
    </source>
</evidence>
<reference evidence="10" key="2">
    <citation type="submission" date="2020-05" db="UniProtKB">
        <authorList>
            <consortium name="EnsemblMetazoa"/>
        </authorList>
    </citation>
    <scope>IDENTIFICATION</scope>
    <source>
        <strain evidence="10">Epiroticus2</strain>
    </source>
</reference>
<keyword evidence="7" id="KW-0175">Coiled coil</keyword>
<dbReference type="GO" id="GO:0006351">
    <property type="term" value="P:DNA-templated transcription"/>
    <property type="evidence" value="ECO:0007669"/>
    <property type="project" value="InterPro"/>
</dbReference>
<dbReference type="PANTHER" id="PTHR23334">
    <property type="entry name" value="CCAAT/ENHANCER BINDING PROTEIN"/>
    <property type="match status" value="1"/>
</dbReference>
<dbReference type="Proteomes" id="UP000075885">
    <property type="component" value="Unassembled WGS sequence"/>
</dbReference>
<evidence type="ECO:0000256" key="8">
    <source>
        <dbReference type="SAM" id="MobiDB-lite"/>
    </source>
</evidence>
<evidence type="ECO:0000259" key="9">
    <source>
        <dbReference type="Pfam" id="PF07716"/>
    </source>
</evidence>
<feature type="compositionally biased region" description="Acidic residues" evidence="8">
    <location>
        <begin position="128"/>
        <end position="140"/>
    </location>
</feature>
<dbReference type="GO" id="GO:0005634">
    <property type="term" value="C:nucleus"/>
    <property type="evidence" value="ECO:0007669"/>
    <property type="project" value="UniProtKB-SubCell"/>
</dbReference>
<reference evidence="11" key="1">
    <citation type="submission" date="2013-03" db="EMBL/GenBank/DDBJ databases">
        <title>The Genome Sequence of Anopheles epiroticus epiroticus2.</title>
        <authorList>
            <consortium name="The Broad Institute Genomics Platform"/>
            <person name="Neafsey D.E."/>
            <person name="Howell P."/>
            <person name="Walker B."/>
            <person name="Young S.K."/>
            <person name="Zeng Q."/>
            <person name="Gargeya S."/>
            <person name="Fitzgerald M."/>
            <person name="Haas B."/>
            <person name="Abouelleil A."/>
            <person name="Allen A.W."/>
            <person name="Alvarado L."/>
            <person name="Arachchi H.M."/>
            <person name="Berlin A.M."/>
            <person name="Chapman S.B."/>
            <person name="Gainer-Dewar J."/>
            <person name="Goldberg J."/>
            <person name="Griggs A."/>
            <person name="Gujja S."/>
            <person name="Hansen M."/>
            <person name="Howarth C."/>
            <person name="Imamovic A."/>
            <person name="Ireland A."/>
            <person name="Larimer J."/>
            <person name="McCowan C."/>
            <person name="Murphy C."/>
            <person name="Pearson M."/>
            <person name="Poon T.W."/>
            <person name="Priest M."/>
            <person name="Roberts A."/>
            <person name="Saif S."/>
            <person name="Shea T."/>
            <person name="Sisk P."/>
            <person name="Sykes S."/>
            <person name="Wortman J."/>
            <person name="Nusbaum C."/>
            <person name="Birren B."/>
        </authorList>
    </citation>
    <scope>NUCLEOTIDE SEQUENCE [LARGE SCALE GENOMIC DNA]</scope>
    <source>
        <strain evidence="11">Epiroticus2</strain>
    </source>
</reference>
<dbReference type="AlphaFoldDB" id="A0A182P3E7"/>
<keyword evidence="6" id="KW-0539">Nucleus</keyword>
<feature type="domain" description="BZIP" evidence="9">
    <location>
        <begin position="58"/>
        <end position="99"/>
    </location>
</feature>
<organism evidence="10 11">
    <name type="scientific">Anopheles epiroticus</name>
    <dbReference type="NCBI Taxonomy" id="199890"/>
    <lineage>
        <taxon>Eukaryota</taxon>
        <taxon>Metazoa</taxon>
        <taxon>Ecdysozoa</taxon>
        <taxon>Arthropoda</taxon>
        <taxon>Hexapoda</taxon>
        <taxon>Insecta</taxon>
        <taxon>Pterygota</taxon>
        <taxon>Neoptera</taxon>
        <taxon>Endopterygota</taxon>
        <taxon>Diptera</taxon>
        <taxon>Nematocera</taxon>
        <taxon>Culicoidea</taxon>
        <taxon>Culicidae</taxon>
        <taxon>Anophelinae</taxon>
        <taxon>Anopheles</taxon>
    </lineage>
</organism>
<keyword evidence="3" id="KW-0805">Transcription regulation</keyword>
<evidence type="ECO:0000256" key="5">
    <source>
        <dbReference type="ARBA" id="ARBA00023163"/>
    </source>
</evidence>
<evidence type="ECO:0000313" key="11">
    <source>
        <dbReference type="Proteomes" id="UP000075885"/>
    </source>
</evidence>
<evidence type="ECO:0000256" key="7">
    <source>
        <dbReference type="SAM" id="Coils"/>
    </source>
</evidence>
<evidence type="ECO:0000256" key="2">
    <source>
        <dbReference type="ARBA" id="ARBA00006951"/>
    </source>
</evidence>
<dbReference type="PANTHER" id="PTHR23334:SF69">
    <property type="entry name" value="CCAAT_ENHANCER-BINDING PROTEIN GAMMA"/>
    <property type="match status" value="1"/>
</dbReference>
<comment type="similarity">
    <text evidence="2">Belongs to the bZIP family. C/EBP subfamily.</text>
</comment>
<dbReference type="InterPro" id="IPR004827">
    <property type="entry name" value="bZIP"/>
</dbReference>
<dbReference type="VEuPathDB" id="VectorBase:AEPI001432"/>
<accession>A0A182P3E7</accession>
<dbReference type="Gene3D" id="1.20.5.170">
    <property type="match status" value="1"/>
</dbReference>
<feature type="region of interest" description="Disordered" evidence="8">
    <location>
        <begin position="124"/>
        <end position="163"/>
    </location>
</feature>
<dbReference type="EnsemblMetazoa" id="AEPI001432-RA">
    <property type="protein sequence ID" value="AEPI001432-PA"/>
    <property type="gene ID" value="AEPI001432"/>
</dbReference>
<dbReference type="GO" id="GO:0000981">
    <property type="term" value="F:DNA-binding transcription factor activity, RNA polymerase II-specific"/>
    <property type="evidence" value="ECO:0007669"/>
    <property type="project" value="TreeGrafter"/>
</dbReference>
<dbReference type="Pfam" id="PF07716">
    <property type="entry name" value="bZIP_2"/>
    <property type="match status" value="1"/>
</dbReference>
<dbReference type="SUPFAM" id="SSF57959">
    <property type="entry name" value="Leucine zipper domain"/>
    <property type="match status" value="1"/>
</dbReference>
<evidence type="ECO:0000256" key="6">
    <source>
        <dbReference type="ARBA" id="ARBA00023242"/>
    </source>
</evidence>
<feature type="coiled-coil region" evidence="7">
    <location>
        <begin position="72"/>
        <end position="106"/>
    </location>
</feature>
<dbReference type="InterPro" id="IPR046347">
    <property type="entry name" value="bZIP_sf"/>
</dbReference>